<dbReference type="EMBL" id="JH165178">
    <property type="protein sequence ID" value="KYQ30533.1"/>
    <property type="molecule type" value="Genomic_DNA"/>
</dbReference>
<name>A0A151V4M0_PYRO7</name>
<dbReference type="GeneID" id="27922179"/>
<feature type="signal peptide" evidence="1">
    <location>
        <begin position="1"/>
        <end position="19"/>
    </location>
</feature>
<reference evidence="2 3" key="1">
    <citation type="journal article" date="2005" name="Nature">
        <title>The genome sequence of the rice blast fungus Magnaporthe grisea.</title>
        <authorList>
            <person name="Dean R.A."/>
            <person name="Talbot N.J."/>
            <person name="Ebbole D.J."/>
            <person name="Farman M.L."/>
            <person name="Mitchell T.K."/>
            <person name="Orbach M.J."/>
            <person name="Thon M."/>
            <person name="Kulkarni R."/>
            <person name="Xu J.R."/>
            <person name="Pan H."/>
            <person name="Read N.D."/>
            <person name="Lee Y.H."/>
            <person name="Carbone I."/>
            <person name="Brown D."/>
            <person name="Oh Y.Y."/>
            <person name="Donofrio N."/>
            <person name="Jeong J.S."/>
            <person name="Soanes D.M."/>
            <person name="Djonovic S."/>
            <person name="Kolomiets E."/>
            <person name="Rehmeyer C."/>
            <person name="Li W."/>
            <person name="Harding M."/>
            <person name="Kim S."/>
            <person name="Lebrun M.H."/>
            <person name="Bohnert H."/>
            <person name="Coughlan S."/>
            <person name="Butler J."/>
            <person name="Calvo S."/>
            <person name="Ma L.J."/>
            <person name="Nicol R."/>
            <person name="Purcell S."/>
            <person name="Nusbaum C."/>
            <person name="Galagan J.E."/>
            <person name="Birren B.W."/>
        </authorList>
    </citation>
    <scope>NUCLEOTIDE SEQUENCE [LARGE SCALE GENOMIC DNA]</scope>
    <source>
        <strain evidence="3">70-15 / ATCC MYA-4617 / FGSC 8958</strain>
    </source>
</reference>
<evidence type="ECO:0000313" key="2">
    <source>
        <dbReference type="EMBL" id="KYQ30533.1"/>
    </source>
</evidence>
<keyword evidence="1" id="KW-0732">Signal</keyword>
<proteinExistence type="predicted"/>
<organism evidence="2 3">
    <name type="scientific">Pyricularia oryzae (strain 70-15 / ATCC MYA-4617 / FGSC 8958)</name>
    <name type="common">Rice blast fungus</name>
    <name type="synonym">Magnaporthe oryzae</name>
    <dbReference type="NCBI Taxonomy" id="242507"/>
    <lineage>
        <taxon>Eukaryota</taxon>
        <taxon>Fungi</taxon>
        <taxon>Dikarya</taxon>
        <taxon>Ascomycota</taxon>
        <taxon>Pezizomycotina</taxon>
        <taxon>Sordariomycetes</taxon>
        <taxon>Sordariomycetidae</taxon>
        <taxon>Magnaporthales</taxon>
        <taxon>Pyriculariaceae</taxon>
        <taxon>Pyricularia</taxon>
    </lineage>
</organism>
<dbReference type="Proteomes" id="UP000009058">
    <property type="component" value="Unassembled WGS sequence"/>
</dbReference>
<accession>A0A151V4M0</accession>
<evidence type="ECO:0000256" key="1">
    <source>
        <dbReference type="SAM" id="SignalP"/>
    </source>
</evidence>
<keyword evidence="3" id="KW-1185">Reference proteome</keyword>
<feature type="chain" id="PRO_5007589986" evidence="1">
    <location>
        <begin position="20"/>
        <end position="52"/>
    </location>
</feature>
<sequence>MQFNNIVLLVAAMAGFALAMPAPKTQPFQCPDGFSVVKNACFPDLGPDGDHS</sequence>
<dbReference type="InParanoid" id="A0A151V4M0"/>
<evidence type="ECO:0000313" key="3">
    <source>
        <dbReference type="Proteomes" id="UP000009058"/>
    </source>
</evidence>
<protein>
    <submittedName>
        <fullName evidence="2">Uncharacterized protein</fullName>
    </submittedName>
</protein>
<dbReference type="AlphaFoldDB" id="A0A151V4M0"/>
<dbReference type="VEuPathDB" id="FungiDB:MGG_15044"/>
<gene>
    <name evidence="2" type="ORF">MGG_15044</name>
</gene>
<dbReference type="KEGG" id="mgr:MGG_15044"/>
<dbReference type="RefSeq" id="XP_016846037.1">
    <property type="nucleotide sequence ID" value="XM_016990555.1"/>
</dbReference>